<dbReference type="Proteomes" id="UP000196435">
    <property type="component" value="Unassembled WGS sequence"/>
</dbReference>
<feature type="transmembrane region" description="Helical" evidence="1">
    <location>
        <begin position="165"/>
        <end position="186"/>
    </location>
</feature>
<sequence>MINSIKKWLTRKTEDKENSRIRISRLSTVCDPLLNEDIGLLDKGKVKAEGFIDFIDAEKCEIRYGESNYREPILLASLVSFILGFCFFMDDFISSWKVNEKSYLETVSIIKNKYGNDFHLNPKLPDYNKPYEYISDVESISFPQYFHIRYTDSGFYEKSRVRKNLFLDGGFFIFFISMILIHLWAFSVLRKLSPLVIDREKKLFYTWHWGKMYVARYSQLDVFNRYGVLTFRVYGFNKKNKLRIYDFEPRIPNLIDDIISKKYLLAFVAKYFMQGKESVSSVDFKRQPSIIFSHEKPKPKDWESQISAILAELDRVGTPKRSGDPDYIVGEKY</sequence>
<evidence type="ECO:0000313" key="2">
    <source>
        <dbReference type="EMBL" id="PHM30310.1"/>
    </source>
</evidence>
<keyword evidence="1" id="KW-0812">Transmembrane</keyword>
<dbReference type="EMBL" id="FTLG01000234">
    <property type="protein sequence ID" value="SIP74848.1"/>
    <property type="molecule type" value="Genomic_DNA"/>
</dbReference>
<dbReference type="OrthoDB" id="6441816at2"/>
<evidence type="ECO:0008006" key="6">
    <source>
        <dbReference type="Google" id="ProtNLM"/>
    </source>
</evidence>
<organism evidence="3 4">
    <name type="scientific">Xenorhabdus innexi</name>
    <dbReference type="NCBI Taxonomy" id="290109"/>
    <lineage>
        <taxon>Bacteria</taxon>
        <taxon>Pseudomonadati</taxon>
        <taxon>Pseudomonadota</taxon>
        <taxon>Gammaproteobacteria</taxon>
        <taxon>Enterobacterales</taxon>
        <taxon>Morganellaceae</taxon>
        <taxon>Xenorhabdus</taxon>
    </lineage>
</organism>
<evidence type="ECO:0000313" key="4">
    <source>
        <dbReference type="Proteomes" id="UP000196435"/>
    </source>
</evidence>
<accession>A0A1N6N171</accession>
<reference evidence="4" key="1">
    <citation type="submission" date="2016-12" db="EMBL/GenBank/DDBJ databases">
        <authorList>
            <person name="Gaudriault S."/>
        </authorList>
    </citation>
    <scope>NUCLEOTIDE SEQUENCE [LARGE SCALE GENOMIC DNA]</scope>
    <source>
        <strain evidence="4">HGB1681 (deposited as PTA-6826 in the American Type Culture Collection)</strain>
    </source>
</reference>
<name>A0A1N6N171_9GAMM</name>
<dbReference type="EMBL" id="NIBU01000057">
    <property type="protein sequence ID" value="PHM30310.1"/>
    <property type="molecule type" value="Genomic_DNA"/>
</dbReference>
<dbReference type="AlphaFoldDB" id="A0A1N6N171"/>
<reference evidence="3" key="2">
    <citation type="submission" date="2016-12" db="EMBL/GenBank/DDBJ databases">
        <authorList>
            <person name="Song W.-J."/>
            <person name="Kurnit D.M."/>
        </authorList>
    </citation>
    <scope>NUCLEOTIDE SEQUENCE [LARGE SCALE GENOMIC DNA]</scope>
    <source>
        <strain evidence="3">HGB1681</strain>
    </source>
</reference>
<evidence type="ECO:0000313" key="5">
    <source>
        <dbReference type="Proteomes" id="UP000224871"/>
    </source>
</evidence>
<gene>
    <name evidence="2" type="ORF">Xinn_03341</name>
    <name evidence="3" type="ORF">XIS1_880013</name>
</gene>
<protein>
    <recommendedName>
        <fullName evidence="6">Transmembrane protein</fullName>
    </recommendedName>
</protein>
<reference evidence="2 5" key="3">
    <citation type="journal article" date="2017" name="Nat. Microbiol.">
        <title>Natural product diversity associated with the nematode symbionts Photorhabdus and Xenorhabdus.</title>
        <authorList>
            <person name="Tobias N.J."/>
            <person name="Wolff H."/>
            <person name="Djahanschiri B."/>
            <person name="Grundmann F."/>
            <person name="Kronenwerth M."/>
            <person name="Shi Y.M."/>
            <person name="Simonyi S."/>
            <person name="Grun P."/>
            <person name="Shapiro-Ilan D."/>
            <person name="Pidot S.J."/>
            <person name="Stinear T.P."/>
            <person name="Ebersberger I."/>
            <person name="Bode H.B."/>
        </authorList>
    </citation>
    <scope>NUCLEOTIDE SEQUENCE [LARGE SCALE GENOMIC DNA]</scope>
    <source>
        <strain evidence="2 5">DSM 16336</strain>
    </source>
</reference>
<keyword evidence="1" id="KW-0472">Membrane</keyword>
<dbReference type="Proteomes" id="UP000224871">
    <property type="component" value="Unassembled WGS sequence"/>
</dbReference>
<evidence type="ECO:0000313" key="3">
    <source>
        <dbReference type="EMBL" id="SIP74848.1"/>
    </source>
</evidence>
<proteinExistence type="predicted"/>
<keyword evidence="5" id="KW-1185">Reference proteome</keyword>
<evidence type="ECO:0000256" key="1">
    <source>
        <dbReference type="SAM" id="Phobius"/>
    </source>
</evidence>
<keyword evidence="1" id="KW-1133">Transmembrane helix</keyword>
<dbReference type="RefSeq" id="WP_086954162.1">
    <property type="nucleotide sequence ID" value="NZ_CAWNQC010000256.1"/>
</dbReference>